<feature type="binding site" evidence="9">
    <location>
        <position position="238"/>
    </location>
    <ligand>
        <name>Mg(2+)</name>
        <dbReference type="ChEBI" id="CHEBI:18420"/>
        <label>1</label>
    </ligand>
</feature>
<dbReference type="PROSITE" id="PS51415">
    <property type="entry name" value="XYLOSE_ISOMERASE"/>
    <property type="match status" value="1"/>
</dbReference>
<dbReference type="Gene3D" id="3.20.20.150">
    <property type="entry name" value="Divalent-metal-dependent TIM barrel enzymes"/>
    <property type="match status" value="1"/>
</dbReference>
<evidence type="ECO:0000313" key="15">
    <source>
        <dbReference type="Proteomes" id="UP000677152"/>
    </source>
</evidence>
<evidence type="ECO:0000256" key="3">
    <source>
        <dbReference type="ARBA" id="ARBA00022490"/>
    </source>
</evidence>
<feature type="binding site" evidence="9">
    <location>
        <position position="210"/>
    </location>
    <ligand>
        <name>Mg(2+)</name>
        <dbReference type="ChEBI" id="CHEBI:18420"/>
        <label>2</label>
    </ligand>
</feature>
<comment type="catalytic activity">
    <reaction evidence="9 11">
        <text>alpha-D-xylose = alpha-D-xylulofuranose</text>
        <dbReference type="Rhea" id="RHEA:22816"/>
        <dbReference type="ChEBI" id="CHEBI:28518"/>
        <dbReference type="ChEBI" id="CHEBI:188998"/>
        <dbReference type="EC" id="5.3.1.5"/>
    </reaction>
</comment>
<dbReference type="EC" id="5.3.1.5" evidence="9 10"/>
<dbReference type="SUPFAM" id="SSF51658">
    <property type="entry name" value="Xylose isomerase-like"/>
    <property type="match status" value="1"/>
</dbReference>
<dbReference type="Proteomes" id="UP000677152">
    <property type="component" value="Chromosome"/>
</dbReference>
<comment type="subcellular location">
    <subcellularLocation>
        <location evidence="1 9 12">Cytoplasm</location>
    </subcellularLocation>
</comment>
<protein>
    <recommendedName>
        <fullName evidence="2 9">Xylose isomerase</fullName>
        <ecNumber evidence="9 10">5.3.1.5</ecNumber>
    </recommendedName>
</protein>
<dbReference type="InterPro" id="IPR013453">
    <property type="entry name" value="XylA_actinobac"/>
</dbReference>
<feature type="binding site" evidence="9">
    <location>
        <position position="213"/>
    </location>
    <ligand>
        <name>Mg(2+)</name>
        <dbReference type="ChEBI" id="CHEBI:18420"/>
        <label>2</label>
    </ligand>
</feature>
<keyword evidence="5 9" id="KW-0479">Metal-binding</keyword>
<evidence type="ECO:0000256" key="6">
    <source>
        <dbReference type="ARBA" id="ARBA00023211"/>
    </source>
</evidence>
<dbReference type="EMBL" id="CP073249">
    <property type="protein sequence ID" value="QUF06563.1"/>
    <property type="molecule type" value="Genomic_DNA"/>
</dbReference>
<dbReference type="InterPro" id="IPR050337">
    <property type="entry name" value="L-rhamnose_isomerase"/>
</dbReference>
<dbReference type="GO" id="GO:0005737">
    <property type="term" value="C:cytoplasm"/>
    <property type="evidence" value="ECO:0007669"/>
    <property type="project" value="UniProtKB-SubCell"/>
</dbReference>
<evidence type="ECO:0000256" key="7">
    <source>
        <dbReference type="ARBA" id="ARBA00023235"/>
    </source>
</evidence>
<feature type="active site" evidence="9">
    <location>
        <position position="50"/>
    </location>
</feature>
<dbReference type="GO" id="GO:0019324">
    <property type="term" value="P:L-lyxose metabolic process"/>
    <property type="evidence" value="ECO:0007669"/>
    <property type="project" value="TreeGrafter"/>
</dbReference>
<evidence type="ECO:0000313" key="14">
    <source>
        <dbReference type="EMBL" id="QUF06563.1"/>
    </source>
</evidence>
<evidence type="ECO:0000256" key="1">
    <source>
        <dbReference type="ARBA" id="ARBA00004496"/>
    </source>
</evidence>
<keyword evidence="4 9" id="KW-0859">Xylose metabolism</keyword>
<comment type="similarity">
    <text evidence="9 11">Belongs to the xylose isomerase family.</text>
</comment>
<dbReference type="GO" id="GO:0042732">
    <property type="term" value="P:D-xylose metabolic process"/>
    <property type="evidence" value="ECO:0007669"/>
    <property type="project" value="UniProtKB-UniRule"/>
</dbReference>
<dbReference type="Pfam" id="PF01261">
    <property type="entry name" value="AP_endonuc_2"/>
    <property type="match status" value="1"/>
</dbReference>
<evidence type="ECO:0000256" key="12">
    <source>
        <dbReference type="RuleBase" id="RU000610"/>
    </source>
</evidence>
<organism evidence="14 15">
    <name type="scientific">Actinosynnema pretiosum subsp. pretiosum</name>
    <dbReference type="NCBI Taxonomy" id="103721"/>
    <lineage>
        <taxon>Bacteria</taxon>
        <taxon>Bacillati</taxon>
        <taxon>Actinomycetota</taxon>
        <taxon>Actinomycetes</taxon>
        <taxon>Pseudonocardiales</taxon>
        <taxon>Pseudonocardiaceae</taxon>
        <taxon>Actinosynnema</taxon>
    </lineage>
</organism>
<keyword evidence="6" id="KW-0464">Manganese</keyword>
<reference evidence="14" key="1">
    <citation type="submission" date="2021-04" db="EMBL/GenBank/DDBJ databases">
        <title>Genomic sequence of Actinosynnema pretiosum subsp. pretiosum ATCC 31280 (C-14919).</title>
        <authorList>
            <person name="Bai L."/>
            <person name="Wang X."/>
            <person name="Xiao Y."/>
        </authorList>
    </citation>
    <scope>NUCLEOTIDE SEQUENCE</scope>
    <source>
        <strain evidence="14">ATCC 31280</strain>
    </source>
</reference>
<feature type="binding site" evidence="9">
    <location>
        <position position="210"/>
    </location>
    <ligand>
        <name>Mg(2+)</name>
        <dbReference type="ChEBI" id="CHEBI:18420"/>
        <label>1</label>
    </ligand>
</feature>
<dbReference type="GO" id="GO:0019301">
    <property type="term" value="P:rhamnose catabolic process"/>
    <property type="evidence" value="ECO:0007669"/>
    <property type="project" value="TreeGrafter"/>
</dbReference>
<evidence type="ECO:0000256" key="8">
    <source>
        <dbReference type="ARBA" id="ARBA00023277"/>
    </source>
</evidence>
<name>A0AA45LBJ1_9PSEU</name>
<evidence type="ECO:0000256" key="5">
    <source>
        <dbReference type="ARBA" id="ARBA00022723"/>
    </source>
</evidence>
<comment type="cofactor">
    <cofactor evidence="9">
        <name>Mg(2+)</name>
        <dbReference type="ChEBI" id="CHEBI:18420"/>
    </cofactor>
    <text evidence="9">Binds 2 magnesium ions per subunit.</text>
</comment>
<dbReference type="PANTHER" id="PTHR30268">
    <property type="entry name" value="L-RHAMNOSE ISOMERASE"/>
    <property type="match status" value="1"/>
</dbReference>
<evidence type="ECO:0000256" key="11">
    <source>
        <dbReference type="RuleBase" id="RU000609"/>
    </source>
</evidence>
<dbReference type="InterPro" id="IPR013022">
    <property type="entry name" value="Xyl_isomerase-like_TIM-brl"/>
</dbReference>
<evidence type="ECO:0000259" key="13">
    <source>
        <dbReference type="Pfam" id="PF01261"/>
    </source>
</evidence>
<dbReference type="PANTHER" id="PTHR30268:SF0">
    <property type="entry name" value="L-RHAMNOSE ISOMERASE"/>
    <property type="match status" value="1"/>
</dbReference>
<feature type="binding site" evidence="9">
    <location>
        <position position="174"/>
    </location>
    <ligand>
        <name>Mg(2+)</name>
        <dbReference type="ChEBI" id="CHEBI:18420"/>
        <label>1</label>
    </ligand>
</feature>
<dbReference type="InterPro" id="IPR036237">
    <property type="entry name" value="Xyl_isomerase-like_sf"/>
</dbReference>
<gene>
    <name evidence="9 14" type="primary">xylA</name>
    <name evidence="14" type="ORF">KCV87_11185</name>
</gene>
<sequence length="379" mass="41711">MTDFSFGLWTVGWQGRDPFGDATRPVLDAPTAVRKLAELGAWGVTFHDDDLIPFGAGAAERDRRVSAFRGALDETGLVVPMVTTNLFTHPVFKDGGFTSNDRSVRRFALRKVLRNLELAAELGAKTIVLWGGREGSETDAGKDVQAALERYREALDTVAQHSVDQGYGFRFALEPKPNEPRGDILLPTVGHALAFISTLQHHELVGVNPEVGHEQMANLNFVHGIAQALWQKKLFHIDLNGQKGPRFDQDLVFGHGDLLSAFFLVDLLENGGYDGPRHFDYKPLRTEDVDGVWDSAAANMRTYTLLKERAQAYRADPEVQEALRVSGVTEQAVPTLGEGESIADFLAADESFDPDKAAERGYGFVKLSQLALEHLLGAR</sequence>
<keyword evidence="9" id="KW-0460">Magnesium</keyword>
<dbReference type="HAMAP" id="MF_00455">
    <property type="entry name" value="Xylose_isom_A"/>
    <property type="match status" value="1"/>
</dbReference>
<dbReference type="GO" id="GO:0009045">
    <property type="term" value="F:xylose isomerase activity"/>
    <property type="evidence" value="ECO:0007669"/>
    <property type="project" value="UniProtKB-UniRule"/>
</dbReference>
<accession>A0AA45LBJ1</accession>
<feature type="binding site" evidence="9">
    <location>
        <position position="280"/>
    </location>
    <ligand>
        <name>Mg(2+)</name>
        <dbReference type="ChEBI" id="CHEBI:18420"/>
        <label>1</label>
    </ligand>
</feature>
<feature type="domain" description="Xylose isomerase-like TIM barrel" evidence="13">
    <location>
        <begin position="33"/>
        <end position="282"/>
    </location>
</feature>
<proteinExistence type="inferred from homology"/>
<evidence type="ECO:0000256" key="2">
    <source>
        <dbReference type="ARBA" id="ARBA00018232"/>
    </source>
</evidence>
<dbReference type="InterPro" id="IPR001998">
    <property type="entry name" value="Xylose_isomerase"/>
</dbReference>
<comment type="subunit">
    <text evidence="9 12">Homotetramer.</text>
</comment>
<evidence type="ECO:0000256" key="10">
    <source>
        <dbReference type="NCBIfam" id="TIGR02631"/>
    </source>
</evidence>
<dbReference type="NCBIfam" id="TIGR02631">
    <property type="entry name" value="xylA_Arthro"/>
    <property type="match status" value="1"/>
</dbReference>
<keyword evidence="7 9" id="KW-0413">Isomerase</keyword>
<dbReference type="GO" id="GO:0008740">
    <property type="term" value="F:L-rhamnose isomerase activity"/>
    <property type="evidence" value="ECO:0007669"/>
    <property type="project" value="TreeGrafter"/>
</dbReference>
<keyword evidence="8 9" id="KW-0119">Carbohydrate metabolism</keyword>
<dbReference type="GO" id="GO:0000287">
    <property type="term" value="F:magnesium ion binding"/>
    <property type="evidence" value="ECO:0007669"/>
    <property type="project" value="UniProtKB-UniRule"/>
</dbReference>
<keyword evidence="3 9" id="KW-0963">Cytoplasm</keyword>
<dbReference type="AlphaFoldDB" id="A0AA45LBJ1"/>
<comment type="caution">
    <text evidence="9">Lacks conserved residue(s) required for the propagation of feature annotation.</text>
</comment>
<evidence type="ECO:0000256" key="4">
    <source>
        <dbReference type="ARBA" id="ARBA00022629"/>
    </source>
</evidence>
<feature type="active site" evidence="9">
    <location>
        <position position="47"/>
    </location>
</feature>
<evidence type="ECO:0000256" key="9">
    <source>
        <dbReference type="HAMAP-Rule" id="MF_00455"/>
    </source>
</evidence>
<dbReference type="PRINTS" id="PR00688">
    <property type="entry name" value="XYLOSISMRASE"/>
</dbReference>